<proteinExistence type="predicted"/>
<dbReference type="OrthoDB" id="185184at2759"/>
<gene>
    <name evidence="2" type="ORF">TrLO_g9037</name>
</gene>
<keyword evidence="1" id="KW-0812">Transmembrane</keyword>
<keyword evidence="1" id="KW-1133">Transmembrane helix</keyword>
<evidence type="ECO:0000313" key="3">
    <source>
        <dbReference type="Proteomes" id="UP001165122"/>
    </source>
</evidence>
<comment type="caution">
    <text evidence="2">The sequence shown here is derived from an EMBL/GenBank/DDBJ whole genome shotgun (WGS) entry which is preliminary data.</text>
</comment>
<dbReference type="Proteomes" id="UP001165122">
    <property type="component" value="Unassembled WGS sequence"/>
</dbReference>
<evidence type="ECO:0000313" key="2">
    <source>
        <dbReference type="EMBL" id="GMI10745.1"/>
    </source>
</evidence>
<dbReference type="AlphaFoldDB" id="A0A9W7KTH3"/>
<dbReference type="EMBL" id="BRXW01000152">
    <property type="protein sequence ID" value="GMI10745.1"/>
    <property type="molecule type" value="Genomic_DNA"/>
</dbReference>
<accession>A0A9W7KTH3</accession>
<keyword evidence="3" id="KW-1185">Reference proteome</keyword>
<feature type="transmembrane region" description="Helical" evidence="1">
    <location>
        <begin position="58"/>
        <end position="75"/>
    </location>
</feature>
<evidence type="ECO:0000256" key="1">
    <source>
        <dbReference type="SAM" id="Phobius"/>
    </source>
</evidence>
<keyword evidence="1" id="KW-0472">Membrane</keyword>
<reference evidence="3" key="1">
    <citation type="journal article" date="2023" name="Commun. Biol.">
        <title>Genome analysis of Parmales, the sister group of diatoms, reveals the evolutionary specialization of diatoms from phago-mixotrophs to photoautotrophs.</title>
        <authorList>
            <person name="Ban H."/>
            <person name="Sato S."/>
            <person name="Yoshikawa S."/>
            <person name="Yamada K."/>
            <person name="Nakamura Y."/>
            <person name="Ichinomiya M."/>
            <person name="Sato N."/>
            <person name="Blanc-Mathieu R."/>
            <person name="Endo H."/>
            <person name="Kuwata A."/>
            <person name="Ogata H."/>
        </authorList>
    </citation>
    <scope>NUCLEOTIDE SEQUENCE [LARGE SCALE GENOMIC DNA]</scope>
    <source>
        <strain evidence="3">NIES 3700</strain>
    </source>
</reference>
<protein>
    <submittedName>
        <fullName evidence="2">Uncharacterized protein</fullName>
    </submittedName>
</protein>
<name>A0A9W7KTH3_9STRA</name>
<organism evidence="2 3">
    <name type="scientific">Triparma laevis f. longispina</name>
    <dbReference type="NCBI Taxonomy" id="1714387"/>
    <lineage>
        <taxon>Eukaryota</taxon>
        <taxon>Sar</taxon>
        <taxon>Stramenopiles</taxon>
        <taxon>Ochrophyta</taxon>
        <taxon>Bolidophyceae</taxon>
        <taxon>Parmales</taxon>
        <taxon>Triparmaceae</taxon>
        <taxon>Triparma</taxon>
    </lineage>
</organism>
<sequence>MFVSRSARLVARVGQRRTFVDGLVSKNSKVEEMRKIHNAGGVTQGAPNPTYLKQNGDMASFAVGMGLITFALLKLSNGYWNMAHGTGKLD</sequence>